<reference evidence="2 3" key="1">
    <citation type="journal article" date="2014" name="Int. J. Syst. Evol. Microbiol.">
        <title>Complete genome sequence of Corynebacterium casei LMG S-19264T (=DSM 44701T), isolated from a smear-ripened cheese.</title>
        <authorList>
            <consortium name="US DOE Joint Genome Institute (JGI-PGF)"/>
            <person name="Walter F."/>
            <person name="Albersmeier A."/>
            <person name="Kalinowski J."/>
            <person name="Ruckert C."/>
        </authorList>
    </citation>
    <scope>NUCLEOTIDE SEQUENCE [LARGE SCALE GENOMIC DNA]</scope>
    <source>
        <strain evidence="2 3">NBRC 110095</strain>
    </source>
</reference>
<evidence type="ECO:0000313" key="3">
    <source>
        <dbReference type="Proteomes" id="UP001156870"/>
    </source>
</evidence>
<dbReference type="PANTHER" id="PTHR34597">
    <property type="entry name" value="SLR1661 PROTEIN"/>
    <property type="match status" value="1"/>
</dbReference>
<keyword evidence="3" id="KW-1185">Reference proteome</keyword>
<dbReference type="Pfam" id="PF03865">
    <property type="entry name" value="ShlB"/>
    <property type="match status" value="1"/>
</dbReference>
<dbReference type="Gene3D" id="3.10.20.310">
    <property type="entry name" value="membrane protein fhac"/>
    <property type="match status" value="1"/>
</dbReference>
<evidence type="ECO:0000313" key="2">
    <source>
        <dbReference type="EMBL" id="GLS25672.1"/>
    </source>
</evidence>
<organism evidence="2 3">
    <name type="scientific">Marinibactrum halimedae</name>
    <dbReference type="NCBI Taxonomy" id="1444977"/>
    <lineage>
        <taxon>Bacteria</taxon>
        <taxon>Pseudomonadati</taxon>
        <taxon>Pseudomonadota</taxon>
        <taxon>Gammaproteobacteria</taxon>
        <taxon>Cellvibrionales</taxon>
        <taxon>Cellvibrionaceae</taxon>
        <taxon>Marinibactrum</taxon>
    </lineage>
</organism>
<dbReference type="PANTHER" id="PTHR34597:SF3">
    <property type="entry name" value="OUTER MEMBRANE TRANSPORTER CDIB"/>
    <property type="match status" value="1"/>
</dbReference>
<comment type="caution">
    <text evidence="2">The sequence shown here is derived from an EMBL/GenBank/DDBJ whole genome shotgun (WGS) entry which is preliminary data.</text>
</comment>
<dbReference type="GO" id="GO:0008320">
    <property type="term" value="F:protein transmembrane transporter activity"/>
    <property type="evidence" value="ECO:0007669"/>
    <property type="project" value="TreeGrafter"/>
</dbReference>
<dbReference type="InterPro" id="IPR051544">
    <property type="entry name" value="TPS_OM_transporter"/>
</dbReference>
<gene>
    <name evidence="2" type="ORF">GCM10007877_13860</name>
</gene>
<proteinExistence type="predicted"/>
<dbReference type="AlphaFoldDB" id="A0AA37WP54"/>
<accession>A0AA37WP54</accession>
<dbReference type="EMBL" id="BSPD01000033">
    <property type="protein sequence ID" value="GLS25672.1"/>
    <property type="molecule type" value="Genomic_DNA"/>
</dbReference>
<evidence type="ECO:0000259" key="1">
    <source>
        <dbReference type="Pfam" id="PF03865"/>
    </source>
</evidence>
<sequence>MQLANRLRQKYPAKMRFDQIQEISDTLTLHLRDAGYKFHYAYIPPQKPHEGNITIFIAEIVLSDISVMNDTFYSSDHIQKQFKTLLNEPLYQPRIDRVLHSLKNIGSMNVFAYYSRGSKPNSVRLNLKVSASERWNMSVSFDNYGPVESGGERGLAQFTMNDPLNRFDRLGLGVLQSYGEEKNQYGYLFYQTPIGNLHHELGLYLSNSAFEIGGEFANLELEGEASFEEVSYTNYVYYSQYTKHFFELTYADKANDFSSVFESDDVEPDESTTVTGISWNTQYSGKRSYHRFLGRWNSGDFSLNGYVDSETGDTTVFESDFDYFNLFYQYYRRFTLASTAWALEGELRAQASSNTRLPSFERMSLTGARGIRGFEAGQFSADDAVISSFALHLPRYQFGGGETNKPFSINTQLFVEGATGAQFDLDGNEVNNAQFIGAGAELSVFWQQHLGLTVTYAFPVSSSSDLPIEFKEQPLTFSLTAKW</sequence>
<dbReference type="InterPro" id="IPR005565">
    <property type="entry name" value="Hemolysn_activator_HlyB_C"/>
</dbReference>
<dbReference type="Proteomes" id="UP001156870">
    <property type="component" value="Unassembled WGS sequence"/>
</dbReference>
<dbReference type="Gene3D" id="2.40.160.50">
    <property type="entry name" value="membrane protein fhac: a member of the omp85/tpsb transporter family"/>
    <property type="match status" value="1"/>
</dbReference>
<protein>
    <recommendedName>
        <fullName evidence="1">Haemolysin activator HlyB C-terminal domain-containing protein</fullName>
    </recommendedName>
</protein>
<dbReference type="GO" id="GO:0046819">
    <property type="term" value="P:protein secretion by the type V secretion system"/>
    <property type="evidence" value="ECO:0007669"/>
    <property type="project" value="TreeGrafter"/>
</dbReference>
<dbReference type="GO" id="GO:0098046">
    <property type="term" value="C:type V protein secretion system complex"/>
    <property type="evidence" value="ECO:0007669"/>
    <property type="project" value="TreeGrafter"/>
</dbReference>
<feature type="domain" description="Haemolysin activator HlyB C-terminal" evidence="1">
    <location>
        <begin position="124"/>
        <end position="395"/>
    </location>
</feature>
<name>A0AA37WP54_9GAMM</name>